<dbReference type="InterPro" id="IPR001387">
    <property type="entry name" value="Cro/C1-type_HTH"/>
</dbReference>
<feature type="region of interest" description="Disordered" evidence="1">
    <location>
        <begin position="65"/>
        <end position="114"/>
    </location>
</feature>
<keyword evidence="2" id="KW-1133">Transmembrane helix</keyword>
<evidence type="ECO:0000259" key="3">
    <source>
        <dbReference type="Pfam" id="PF13464"/>
    </source>
</evidence>
<evidence type="ECO:0000313" key="5">
    <source>
        <dbReference type="Proteomes" id="UP000253940"/>
    </source>
</evidence>
<dbReference type="AlphaFoldDB" id="A0A345P6W9"/>
<dbReference type="KEGG" id="mbah:HYN46_09355"/>
<protein>
    <submittedName>
        <fullName evidence="4">Helix-turn-helix domain-containing protein</fullName>
    </submittedName>
</protein>
<reference evidence="4 5" key="1">
    <citation type="submission" date="2018-07" db="EMBL/GenBank/DDBJ databases">
        <title>Genome sequencing of Moraxellaceae gen. HYN0046.</title>
        <authorList>
            <person name="Kim M."/>
            <person name="Yi H."/>
        </authorList>
    </citation>
    <scope>NUCLEOTIDE SEQUENCE [LARGE SCALE GENOMIC DNA]</scope>
    <source>
        <strain evidence="4 5">HYN0046</strain>
    </source>
</reference>
<evidence type="ECO:0000256" key="2">
    <source>
        <dbReference type="SAM" id="Phobius"/>
    </source>
</evidence>
<dbReference type="PANTHER" id="PTHR34475:SF1">
    <property type="entry name" value="CYTOSKELETON PROTEIN RODZ"/>
    <property type="match status" value="1"/>
</dbReference>
<feature type="region of interest" description="Disordered" evidence="1">
    <location>
        <begin position="257"/>
        <end position="282"/>
    </location>
</feature>
<evidence type="ECO:0000313" key="4">
    <source>
        <dbReference type="EMBL" id="AXI03028.1"/>
    </source>
</evidence>
<dbReference type="InterPro" id="IPR050400">
    <property type="entry name" value="Bact_Cytoskel_RodZ"/>
</dbReference>
<keyword evidence="5" id="KW-1185">Reference proteome</keyword>
<dbReference type="Proteomes" id="UP000253940">
    <property type="component" value="Chromosome"/>
</dbReference>
<dbReference type="InterPro" id="IPR025194">
    <property type="entry name" value="RodZ-like_C"/>
</dbReference>
<organism evidence="4 5">
    <name type="scientific">Aquirhabdus parva</name>
    <dbReference type="NCBI Taxonomy" id="2283318"/>
    <lineage>
        <taxon>Bacteria</taxon>
        <taxon>Pseudomonadati</taxon>
        <taxon>Pseudomonadota</taxon>
        <taxon>Gammaproteobacteria</taxon>
        <taxon>Moraxellales</taxon>
        <taxon>Moraxellaceae</taxon>
        <taxon>Aquirhabdus</taxon>
    </lineage>
</organism>
<feature type="compositionally biased region" description="Low complexity" evidence="1">
    <location>
        <begin position="271"/>
        <end position="282"/>
    </location>
</feature>
<dbReference type="GO" id="GO:0003677">
    <property type="term" value="F:DNA binding"/>
    <property type="evidence" value="ECO:0007669"/>
    <property type="project" value="InterPro"/>
</dbReference>
<proteinExistence type="predicted"/>
<dbReference type="OrthoDB" id="9790252at2"/>
<dbReference type="CDD" id="cd00093">
    <property type="entry name" value="HTH_XRE"/>
    <property type="match status" value="1"/>
</dbReference>
<accession>A0A345P6W9</accession>
<dbReference type="RefSeq" id="WP_114899138.1">
    <property type="nucleotide sequence ID" value="NZ_CP031222.1"/>
</dbReference>
<keyword evidence="2" id="KW-0812">Transmembrane</keyword>
<feature type="compositionally biased region" description="Polar residues" evidence="1">
    <location>
        <begin position="65"/>
        <end position="109"/>
    </location>
</feature>
<dbReference type="Pfam" id="PF13464">
    <property type="entry name" value="RodZ_C"/>
    <property type="match status" value="1"/>
</dbReference>
<feature type="compositionally biased region" description="Polar residues" evidence="1">
    <location>
        <begin position="257"/>
        <end position="270"/>
    </location>
</feature>
<evidence type="ECO:0000256" key="1">
    <source>
        <dbReference type="SAM" id="MobiDB-lite"/>
    </source>
</evidence>
<sequence>MGLKPSDTPNPLESDVIKTPDADHNPLSESAQKDDVLPAHTAMTTDTASLIEKNSLDKKDATLDSLNSSHENTAGINASPVFDSSSGNTMSTPTSSLSNTQAQAPSNAQRPGERLRQARLFKQRELKDIASELNIPERLLVAIEADEYKSLPEPAFIRGYLRSYARVLGIDSDILITQFNEIYTSATGLSSNHSLENSPLQQLAKLQSKTRKSKRWMLWLLVPVVLVIIVLLLRPLVKRVMNSPSSSDTHAVVLNENTHTDSNSTGNIITSPTSQAPLSALPSPAAPANDQLVLTFNKSSDVIVQDASGKTLASGVHNTDEPLTLSGTSPFSITLADAPSVSLALNGEQVDLKPYTVNGRAAFRLSR</sequence>
<dbReference type="InterPro" id="IPR010982">
    <property type="entry name" value="Lambda_DNA-bd_dom_sf"/>
</dbReference>
<feature type="transmembrane region" description="Helical" evidence="2">
    <location>
        <begin position="216"/>
        <end position="237"/>
    </location>
</feature>
<dbReference type="PANTHER" id="PTHR34475">
    <property type="match status" value="1"/>
</dbReference>
<feature type="domain" description="Cytoskeleton protein RodZ-like C-terminal" evidence="3">
    <location>
        <begin position="293"/>
        <end position="363"/>
    </location>
</feature>
<dbReference type="Pfam" id="PF13413">
    <property type="entry name" value="HTH_25"/>
    <property type="match status" value="1"/>
</dbReference>
<feature type="region of interest" description="Disordered" evidence="1">
    <location>
        <begin position="1"/>
        <end position="42"/>
    </location>
</feature>
<keyword evidence="2" id="KW-0472">Membrane</keyword>
<dbReference type="Gene3D" id="1.10.260.40">
    <property type="entry name" value="lambda repressor-like DNA-binding domains"/>
    <property type="match status" value="1"/>
</dbReference>
<name>A0A345P6W9_9GAMM</name>
<dbReference type="EMBL" id="CP031222">
    <property type="protein sequence ID" value="AXI03028.1"/>
    <property type="molecule type" value="Genomic_DNA"/>
</dbReference>
<gene>
    <name evidence="4" type="ORF">HYN46_09355</name>
</gene>
<feature type="compositionally biased region" description="Basic and acidic residues" evidence="1">
    <location>
        <begin position="15"/>
        <end position="37"/>
    </location>
</feature>